<keyword evidence="3" id="KW-1185">Reference proteome</keyword>
<feature type="domain" description="F-box" evidence="1">
    <location>
        <begin position="10"/>
        <end position="57"/>
    </location>
</feature>
<dbReference type="GO" id="GO:0016787">
    <property type="term" value="F:hydrolase activity"/>
    <property type="evidence" value="ECO:0007669"/>
    <property type="project" value="UniProtKB-KW"/>
</dbReference>
<dbReference type="PROSITE" id="PS50181">
    <property type="entry name" value="FBOX"/>
    <property type="match status" value="1"/>
</dbReference>
<dbReference type="EMBL" id="VEPZ02001150">
    <property type="protein sequence ID" value="KAE8690878.1"/>
    <property type="molecule type" value="Genomic_DNA"/>
</dbReference>
<reference evidence="2" key="1">
    <citation type="submission" date="2019-09" db="EMBL/GenBank/DDBJ databases">
        <title>Draft genome information of white flower Hibiscus syriacus.</title>
        <authorList>
            <person name="Kim Y.-M."/>
        </authorList>
    </citation>
    <scope>NUCLEOTIDE SEQUENCE [LARGE SCALE GENOMIC DNA]</scope>
    <source>
        <strain evidence="2">YM2019G1</strain>
    </source>
</reference>
<organism evidence="2 3">
    <name type="scientific">Hibiscus syriacus</name>
    <name type="common">Rose of Sharon</name>
    <dbReference type="NCBI Taxonomy" id="106335"/>
    <lineage>
        <taxon>Eukaryota</taxon>
        <taxon>Viridiplantae</taxon>
        <taxon>Streptophyta</taxon>
        <taxon>Embryophyta</taxon>
        <taxon>Tracheophyta</taxon>
        <taxon>Spermatophyta</taxon>
        <taxon>Magnoliopsida</taxon>
        <taxon>eudicotyledons</taxon>
        <taxon>Gunneridae</taxon>
        <taxon>Pentapetalae</taxon>
        <taxon>rosids</taxon>
        <taxon>malvids</taxon>
        <taxon>Malvales</taxon>
        <taxon>Malvaceae</taxon>
        <taxon>Malvoideae</taxon>
        <taxon>Hibiscus</taxon>
    </lineage>
</organism>
<dbReference type="SUPFAM" id="SSF81383">
    <property type="entry name" value="F-box domain"/>
    <property type="match status" value="1"/>
</dbReference>
<dbReference type="InterPro" id="IPR050648">
    <property type="entry name" value="F-box_LRR-repeat"/>
</dbReference>
<name>A0A6A2ZG83_HIBSY</name>
<proteinExistence type="predicted"/>
<dbReference type="PANTHER" id="PTHR13382:SF16">
    <property type="entry name" value="F-BOX PROTEIN SKIP28"/>
    <property type="match status" value="1"/>
</dbReference>
<dbReference type="AlphaFoldDB" id="A0A6A2ZG83"/>
<dbReference type="InterPro" id="IPR036047">
    <property type="entry name" value="F-box-like_dom_sf"/>
</dbReference>
<dbReference type="PANTHER" id="PTHR13382">
    <property type="entry name" value="MITOCHONDRIAL ATP SYNTHASE COUPLING FACTOR B"/>
    <property type="match status" value="1"/>
</dbReference>
<accession>A0A6A2ZG83</accession>
<dbReference type="InterPro" id="IPR032675">
    <property type="entry name" value="LRR_dom_sf"/>
</dbReference>
<dbReference type="SUPFAM" id="SSF52047">
    <property type="entry name" value="RNI-like"/>
    <property type="match status" value="1"/>
</dbReference>
<keyword evidence="2" id="KW-0378">Hydrolase</keyword>
<gene>
    <name evidence="2" type="ORF">F3Y22_tig00110893pilonHSYRG00672</name>
</gene>
<evidence type="ECO:0000259" key="1">
    <source>
        <dbReference type="PROSITE" id="PS50181"/>
    </source>
</evidence>
<dbReference type="Proteomes" id="UP000436088">
    <property type="component" value="Unassembled WGS sequence"/>
</dbReference>
<dbReference type="InterPro" id="IPR001810">
    <property type="entry name" value="F-box_dom"/>
</dbReference>
<evidence type="ECO:0000313" key="2">
    <source>
        <dbReference type="EMBL" id="KAE8690878.1"/>
    </source>
</evidence>
<dbReference type="Pfam" id="PF00646">
    <property type="entry name" value="F-box"/>
    <property type="match status" value="1"/>
</dbReference>
<dbReference type="GO" id="GO:0005737">
    <property type="term" value="C:cytoplasm"/>
    <property type="evidence" value="ECO:0007669"/>
    <property type="project" value="TreeGrafter"/>
</dbReference>
<sequence>MELAPLSHEESSSSGLPHDALFIVLAYLPLFELLSMSRVCRSLQEAVENDVLPWLNIIVEKPLNFRLSDEILMKIASKANGRLKTLTLMFCAKITDDGLQRVIDHNPHISKLHIPGCTGLTPNGVITAVQKLSDCQHSLKSLQVNGIANMKKEHLERIQYYLQTKPKLQLVQPRRQPLLYHNYRKFQAYRWEEHGRVIDVEICPKCNEVRVLFDCPRRIAKGAIRFNNQLSDVRVLRSEV</sequence>
<dbReference type="Gene3D" id="3.80.10.10">
    <property type="entry name" value="Ribonuclease Inhibitor"/>
    <property type="match status" value="1"/>
</dbReference>
<evidence type="ECO:0000313" key="3">
    <source>
        <dbReference type="Proteomes" id="UP000436088"/>
    </source>
</evidence>
<dbReference type="Gene3D" id="1.20.1280.50">
    <property type="match status" value="1"/>
</dbReference>
<dbReference type="SMART" id="SM00256">
    <property type="entry name" value="FBOX"/>
    <property type="match status" value="1"/>
</dbReference>
<protein>
    <submittedName>
        <fullName evidence="2">O-Glycosyl hydrolases family 17 protein</fullName>
    </submittedName>
</protein>
<dbReference type="CDD" id="cd09917">
    <property type="entry name" value="F-box_SF"/>
    <property type="match status" value="1"/>
</dbReference>
<comment type="caution">
    <text evidence="2">The sequence shown here is derived from an EMBL/GenBank/DDBJ whole genome shotgun (WGS) entry which is preliminary data.</text>
</comment>